<protein>
    <submittedName>
        <fullName evidence="5">Uncharacterized protein</fullName>
    </submittedName>
</protein>
<evidence type="ECO:0000313" key="6">
    <source>
        <dbReference type="Proteomes" id="UP000219329"/>
    </source>
</evidence>
<evidence type="ECO:0000313" key="5">
    <source>
        <dbReference type="EMBL" id="PDH33153.1"/>
    </source>
</evidence>
<feature type="domain" description="4'-phosphopantetheinyl transferase" evidence="3">
    <location>
        <begin position="115"/>
        <end position="211"/>
    </location>
</feature>
<dbReference type="Proteomes" id="UP000219329">
    <property type="component" value="Unassembled WGS sequence"/>
</dbReference>
<dbReference type="Gene3D" id="3.90.470.20">
    <property type="entry name" value="4'-phosphopantetheinyl transferase domain"/>
    <property type="match status" value="2"/>
</dbReference>
<sequence length="255" mass="29435">MLKLEDSDIHLWYADQAEFNVPELEENCINSLTDQETDRYQRYTSEQRRKQFLLGRMLIRKTLSQYVELPPAAWKLVANDYGKPNIEIAGKDHALFFNLSHSGDRLVLAIANNESIGVDIEARNKPRRLPKVADRYFSPTEVADLFALPEVEQLSRFYDLWTLKEAYIKACGLGLAISLQHFSYSFPSDRRILVDFSDERNDDAAQWQFWLIDPGGPFKMGLAIKSGLNKITKIQSRKYLALEEIITIDTDIVRD</sequence>
<comment type="similarity">
    <text evidence="1">Belongs to the P-Pant transferase superfamily. Gsp/Sfp/HetI/AcpT family.</text>
</comment>
<dbReference type="GO" id="GO:0005829">
    <property type="term" value="C:cytosol"/>
    <property type="evidence" value="ECO:0007669"/>
    <property type="project" value="TreeGrafter"/>
</dbReference>
<gene>
    <name evidence="5" type="ORF">CNF02_09385</name>
</gene>
<dbReference type="AlphaFoldDB" id="A0A2A5WA35"/>
<dbReference type="PANTHER" id="PTHR12215">
    <property type="entry name" value="PHOSPHOPANTETHEINE TRANSFERASE"/>
    <property type="match status" value="1"/>
</dbReference>
<dbReference type="InterPro" id="IPR050559">
    <property type="entry name" value="P-Pant_transferase_sf"/>
</dbReference>
<dbReference type="Pfam" id="PF01648">
    <property type="entry name" value="ACPS"/>
    <property type="match status" value="1"/>
</dbReference>
<dbReference type="EMBL" id="NTJZ01000010">
    <property type="protein sequence ID" value="PDH33153.1"/>
    <property type="molecule type" value="Genomic_DNA"/>
</dbReference>
<evidence type="ECO:0000256" key="1">
    <source>
        <dbReference type="ARBA" id="ARBA00010990"/>
    </source>
</evidence>
<dbReference type="InterPro" id="IPR037143">
    <property type="entry name" value="4-PPantetheinyl_Trfase_dom_sf"/>
</dbReference>
<dbReference type="Pfam" id="PF22624">
    <property type="entry name" value="AASDHPPT_N"/>
    <property type="match status" value="1"/>
</dbReference>
<reference evidence="5 6" key="1">
    <citation type="submission" date="2017-08" db="EMBL/GenBank/DDBJ databases">
        <title>Fine stratification of microbial communities through a metagenomic profile of the photic zone.</title>
        <authorList>
            <person name="Haro-Moreno J.M."/>
            <person name="Lopez-Perez M."/>
            <person name="De La Torre J."/>
            <person name="Picazo A."/>
            <person name="Camacho A."/>
            <person name="Rodriguez-Valera F."/>
        </authorList>
    </citation>
    <scope>NUCLEOTIDE SEQUENCE [LARGE SCALE GENOMIC DNA]</scope>
    <source>
        <strain evidence="5">MED-G28</strain>
    </source>
</reference>
<name>A0A2A5WA35_9GAMM</name>
<dbReference type="InterPro" id="IPR008278">
    <property type="entry name" value="4-PPantetheinyl_Trfase_dom"/>
</dbReference>
<evidence type="ECO:0000259" key="4">
    <source>
        <dbReference type="Pfam" id="PF22624"/>
    </source>
</evidence>
<dbReference type="GO" id="GO:0008897">
    <property type="term" value="F:holo-[acyl-carrier-protein] synthase activity"/>
    <property type="evidence" value="ECO:0007669"/>
    <property type="project" value="InterPro"/>
</dbReference>
<organism evidence="5 6">
    <name type="scientific">OM182 bacterium MED-G28</name>
    <dbReference type="NCBI Taxonomy" id="1986256"/>
    <lineage>
        <taxon>Bacteria</taxon>
        <taxon>Pseudomonadati</taxon>
        <taxon>Pseudomonadota</taxon>
        <taxon>Gammaproteobacteria</taxon>
        <taxon>OMG group</taxon>
        <taxon>OM182 clade</taxon>
    </lineage>
</organism>
<dbReference type="GO" id="GO:0000287">
    <property type="term" value="F:magnesium ion binding"/>
    <property type="evidence" value="ECO:0007669"/>
    <property type="project" value="InterPro"/>
</dbReference>
<dbReference type="SUPFAM" id="SSF56214">
    <property type="entry name" value="4'-phosphopantetheinyl transferase"/>
    <property type="match status" value="2"/>
</dbReference>
<dbReference type="InterPro" id="IPR055066">
    <property type="entry name" value="AASDHPPT_N"/>
</dbReference>
<proteinExistence type="inferred from homology"/>
<evidence type="ECO:0000256" key="2">
    <source>
        <dbReference type="ARBA" id="ARBA00022679"/>
    </source>
</evidence>
<dbReference type="GO" id="GO:0019878">
    <property type="term" value="P:lysine biosynthetic process via aminoadipic acid"/>
    <property type="evidence" value="ECO:0007669"/>
    <property type="project" value="TreeGrafter"/>
</dbReference>
<comment type="caution">
    <text evidence="5">The sequence shown here is derived from an EMBL/GenBank/DDBJ whole genome shotgun (WGS) entry which is preliminary data.</text>
</comment>
<accession>A0A2A5WA35</accession>
<evidence type="ECO:0000259" key="3">
    <source>
        <dbReference type="Pfam" id="PF01648"/>
    </source>
</evidence>
<feature type="domain" description="4'-phosphopantetheinyl transferase N-terminal" evidence="4">
    <location>
        <begin position="28"/>
        <end position="109"/>
    </location>
</feature>
<dbReference type="PANTHER" id="PTHR12215:SF10">
    <property type="entry name" value="L-AMINOADIPATE-SEMIALDEHYDE DEHYDROGENASE-PHOSPHOPANTETHEINYL TRANSFERASE"/>
    <property type="match status" value="1"/>
</dbReference>
<keyword evidence="2" id="KW-0808">Transferase</keyword>